<dbReference type="InterPro" id="IPR037177">
    <property type="entry name" value="DLC_sf"/>
</dbReference>
<evidence type="ECO:0000313" key="1">
    <source>
        <dbReference type="EMBL" id="KAE9607553.1"/>
    </source>
</evidence>
<dbReference type="EMBL" id="WOCE01000009">
    <property type="protein sequence ID" value="KAE9607553.1"/>
    <property type="molecule type" value="Genomic_DNA"/>
</dbReference>
<dbReference type="AlphaFoldDB" id="A0A6A4Q1L9"/>
<comment type="caution">
    <text evidence="1">The sequence shown here is derived from an EMBL/GenBank/DDBJ whole genome shotgun (WGS) entry which is preliminary data.</text>
</comment>
<dbReference type="GO" id="GO:0030286">
    <property type="term" value="C:dynein complex"/>
    <property type="evidence" value="ECO:0007669"/>
    <property type="project" value="InterPro"/>
</dbReference>
<dbReference type="SUPFAM" id="SSF54648">
    <property type="entry name" value="DLC"/>
    <property type="match status" value="1"/>
</dbReference>
<sequence length="57" mass="6381">MLEGKTKVRETDMQLKMQIQAMSSASEALDLYDVSDCISIAGHIKKLHSTLILLLNF</sequence>
<organism evidence="1 2">
    <name type="scientific">Lupinus albus</name>
    <name type="common">White lupine</name>
    <name type="synonym">Lupinus termis</name>
    <dbReference type="NCBI Taxonomy" id="3870"/>
    <lineage>
        <taxon>Eukaryota</taxon>
        <taxon>Viridiplantae</taxon>
        <taxon>Streptophyta</taxon>
        <taxon>Embryophyta</taxon>
        <taxon>Tracheophyta</taxon>
        <taxon>Spermatophyta</taxon>
        <taxon>Magnoliopsida</taxon>
        <taxon>eudicotyledons</taxon>
        <taxon>Gunneridae</taxon>
        <taxon>Pentapetalae</taxon>
        <taxon>rosids</taxon>
        <taxon>fabids</taxon>
        <taxon>Fabales</taxon>
        <taxon>Fabaceae</taxon>
        <taxon>Papilionoideae</taxon>
        <taxon>50 kb inversion clade</taxon>
        <taxon>genistoids sensu lato</taxon>
        <taxon>core genistoids</taxon>
        <taxon>Genisteae</taxon>
        <taxon>Lupinus</taxon>
    </lineage>
</organism>
<dbReference type="GO" id="GO:0007017">
    <property type="term" value="P:microtubule-based process"/>
    <property type="evidence" value="ECO:0007669"/>
    <property type="project" value="InterPro"/>
</dbReference>
<evidence type="ECO:0000313" key="2">
    <source>
        <dbReference type="Proteomes" id="UP000447434"/>
    </source>
</evidence>
<dbReference type="Proteomes" id="UP000447434">
    <property type="component" value="Chromosome 9"/>
</dbReference>
<name>A0A6A4Q1L9_LUPAL</name>
<keyword evidence="2" id="KW-1185">Reference proteome</keyword>
<dbReference type="OrthoDB" id="1722253at2759"/>
<accession>A0A6A4Q1L9</accession>
<dbReference type="Gene3D" id="3.30.740.10">
    <property type="entry name" value="Protein Inhibitor Of Neuronal Nitric Oxide Synthase"/>
    <property type="match status" value="1"/>
</dbReference>
<reference evidence="2" key="1">
    <citation type="journal article" date="2020" name="Nat. Commun.">
        <title>Genome sequence of the cluster root forming white lupin.</title>
        <authorList>
            <person name="Hufnagel B."/>
            <person name="Marques A."/>
            <person name="Soriano A."/>
            <person name="Marques L."/>
            <person name="Divol F."/>
            <person name="Doumas P."/>
            <person name="Sallet E."/>
            <person name="Mancinotti D."/>
            <person name="Carrere S."/>
            <person name="Marande W."/>
            <person name="Arribat S."/>
            <person name="Keller J."/>
            <person name="Huneau C."/>
            <person name="Blein T."/>
            <person name="Aime D."/>
            <person name="Laguerre M."/>
            <person name="Taylor J."/>
            <person name="Schubert V."/>
            <person name="Nelson M."/>
            <person name="Geu-Flores F."/>
            <person name="Crespi M."/>
            <person name="Gallardo-Guerrero K."/>
            <person name="Delaux P.-M."/>
            <person name="Salse J."/>
            <person name="Berges H."/>
            <person name="Guyot R."/>
            <person name="Gouzy J."/>
            <person name="Peret B."/>
        </authorList>
    </citation>
    <scope>NUCLEOTIDE SEQUENCE [LARGE SCALE GENOMIC DNA]</scope>
    <source>
        <strain evidence="2">cv. Amiga</strain>
    </source>
</reference>
<gene>
    <name evidence="1" type="ORF">Lalb_Chr09g0331281</name>
</gene>
<proteinExistence type="predicted"/>
<protein>
    <submittedName>
        <fullName evidence="1">Putative dynein light chain, type 1/2 protein</fullName>
    </submittedName>
</protein>